<evidence type="ECO:0000313" key="4">
    <source>
        <dbReference type="Proteomes" id="UP000694388"/>
    </source>
</evidence>
<reference evidence="3" key="1">
    <citation type="submission" date="2025-08" db="UniProtKB">
        <authorList>
            <consortium name="Ensembl"/>
        </authorList>
    </citation>
    <scope>IDENTIFICATION</scope>
</reference>
<protein>
    <recommendedName>
        <fullName evidence="1">Gypsy retrotransposon integrase-like protein 1</fullName>
    </recommendedName>
</protein>
<evidence type="ECO:0000256" key="1">
    <source>
        <dbReference type="ARBA" id="ARBA00039658"/>
    </source>
</evidence>
<dbReference type="InterPro" id="IPR050951">
    <property type="entry name" value="Retrovirus_Pol_polyprotein"/>
</dbReference>
<dbReference type="Gene3D" id="1.10.340.70">
    <property type="match status" value="1"/>
</dbReference>
<proteinExistence type="predicted"/>
<dbReference type="InterPro" id="IPR041588">
    <property type="entry name" value="Integrase_H2C2"/>
</dbReference>
<dbReference type="Gene3D" id="3.30.420.10">
    <property type="entry name" value="Ribonuclease H-like superfamily/Ribonuclease H"/>
    <property type="match status" value="1"/>
</dbReference>
<dbReference type="PROSITE" id="PS50994">
    <property type="entry name" value="INTEGRASE"/>
    <property type="match status" value="1"/>
</dbReference>
<name>A0A8C4PX81_EPTBU</name>
<dbReference type="GeneTree" id="ENSGT00940000178018"/>
<feature type="domain" description="Integrase catalytic" evidence="2">
    <location>
        <begin position="225"/>
        <end position="294"/>
    </location>
</feature>
<evidence type="ECO:0000259" key="2">
    <source>
        <dbReference type="PROSITE" id="PS50994"/>
    </source>
</evidence>
<dbReference type="Proteomes" id="UP000694388">
    <property type="component" value="Unplaced"/>
</dbReference>
<dbReference type="GO" id="GO:0015074">
    <property type="term" value="P:DNA integration"/>
    <property type="evidence" value="ECO:0007669"/>
    <property type="project" value="InterPro"/>
</dbReference>
<dbReference type="Pfam" id="PF17921">
    <property type="entry name" value="Integrase_H2C2"/>
    <property type="match status" value="1"/>
</dbReference>
<dbReference type="Ensembl" id="ENSEBUT00000003473.1">
    <property type="protein sequence ID" value="ENSEBUP00000003109.1"/>
    <property type="gene ID" value="ENSEBUG00000002298.1"/>
</dbReference>
<dbReference type="InterPro" id="IPR001584">
    <property type="entry name" value="Integrase_cat-core"/>
</dbReference>
<sequence length="294" mass="33550">MFLCCGVILIVRFSFRLFLHHYQCQRHLPLALLDAIVYVCSITYVGADFLHLRSRLHPEGQGRAPCPTRNLSTSGWLRLSQIECSAPANREARVGPVYEWVRENKRPSGEGVTSFGARTKAYWAQWKTREMRDNILYRKWVEILSERSSWLVVVPDQFKTHILEQVHGTRAGGHLGRTKTTSRVCRLFYWVNMGHGVQDWCRACDACTAKKGPARMMRAPLQLHQVGAPLERVAMDILGPLPPTHQGNRYILVMMDDFTKWPEASALPNQEAGVMARAFVEGFVCRHGIPEELH</sequence>
<keyword evidence="4" id="KW-1185">Reference proteome</keyword>
<reference evidence="3" key="2">
    <citation type="submission" date="2025-09" db="UniProtKB">
        <authorList>
            <consortium name="Ensembl"/>
        </authorList>
    </citation>
    <scope>IDENTIFICATION</scope>
</reference>
<accession>A0A8C4PX81</accession>
<dbReference type="OMA" id="CDICESD"/>
<dbReference type="SUPFAM" id="SSF53098">
    <property type="entry name" value="Ribonuclease H-like"/>
    <property type="match status" value="1"/>
</dbReference>
<evidence type="ECO:0000313" key="3">
    <source>
        <dbReference type="Ensembl" id="ENSEBUP00000003109.1"/>
    </source>
</evidence>
<dbReference type="AlphaFoldDB" id="A0A8C4PX81"/>
<dbReference type="InterPro" id="IPR012337">
    <property type="entry name" value="RNaseH-like_sf"/>
</dbReference>
<organism evidence="3 4">
    <name type="scientific">Eptatretus burgeri</name>
    <name type="common">Inshore hagfish</name>
    <dbReference type="NCBI Taxonomy" id="7764"/>
    <lineage>
        <taxon>Eukaryota</taxon>
        <taxon>Metazoa</taxon>
        <taxon>Chordata</taxon>
        <taxon>Craniata</taxon>
        <taxon>Vertebrata</taxon>
        <taxon>Cyclostomata</taxon>
        <taxon>Myxini</taxon>
        <taxon>Myxiniformes</taxon>
        <taxon>Myxinidae</taxon>
        <taxon>Eptatretinae</taxon>
        <taxon>Eptatretus</taxon>
    </lineage>
</organism>
<dbReference type="GO" id="GO:0003676">
    <property type="term" value="F:nucleic acid binding"/>
    <property type="evidence" value="ECO:0007669"/>
    <property type="project" value="InterPro"/>
</dbReference>
<dbReference type="FunFam" id="1.10.340.70:FF:000001">
    <property type="entry name" value="Retrovirus-related Pol polyprotein from transposon gypsy-like Protein"/>
    <property type="match status" value="1"/>
</dbReference>
<dbReference type="InterPro" id="IPR036397">
    <property type="entry name" value="RNaseH_sf"/>
</dbReference>
<dbReference type="PANTHER" id="PTHR37984">
    <property type="entry name" value="PROTEIN CBG26694"/>
    <property type="match status" value="1"/>
</dbReference>
<dbReference type="PANTHER" id="PTHR37984:SF15">
    <property type="entry name" value="INTEGRASE CATALYTIC DOMAIN-CONTAINING PROTEIN"/>
    <property type="match status" value="1"/>
</dbReference>